<gene>
    <name evidence="2" type="ORF">LA374_01355</name>
    <name evidence="1" type="ORF">WL1483_680</name>
</gene>
<reference evidence="1 3" key="2">
    <citation type="journal article" date="2016" name="Genome Announc.">
        <title>Complete Genome Sequence of the Highly Virulent Aeromonas schubertii Strain WL1483, Isolated from Diseased Snakehead Fish (Channa argus) in China.</title>
        <authorList>
            <person name="Liu L."/>
            <person name="Li N."/>
            <person name="Zhang D."/>
            <person name="Fu X."/>
            <person name="Shi C."/>
            <person name="Lin Q."/>
            <person name="Hao G."/>
        </authorList>
    </citation>
    <scope>NUCLEOTIDE SEQUENCE [LARGE SCALE GENOMIC DNA]</scope>
    <source>
        <strain evidence="1 3">WL1483</strain>
    </source>
</reference>
<evidence type="ECO:0000313" key="2">
    <source>
        <dbReference type="EMBL" id="MBZ6064867.1"/>
    </source>
</evidence>
<dbReference type="STRING" id="652.WL1483_680"/>
<evidence type="ECO:0000313" key="1">
    <source>
        <dbReference type="EMBL" id="ALP40099.1"/>
    </source>
</evidence>
<dbReference type="InterPro" id="IPR021284">
    <property type="entry name" value="DUF2750"/>
</dbReference>
<name>A0A0S2SEJ2_9GAMM</name>
<evidence type="ECO:0000313" key="4">
    <source>
        <dbReference type="Proteomes" id="UP000774958"/>
    </source>
</evidence>
<organism evidence="1 3">
    <name type="scientific">Aeromonas schubertii</name>
    <dbReference type="NCBI Taxonomy" id="652"/>
    <lineage>
        <taxon>Bacteria</taxon>
        <taxon>Pseudomonadati</taxon>
        <taxon>Pseudomonadota</taxon>
        <taxon>Gammaproteobacteria</taxon>
        <taxon>Aeromonadales</taxon>
        <taxon>Aeromonadaceae</taxon>
        <taxon>Aeromonas</taxon>
    </lineage>
</organism>
<dbReference type="KEGG" id="asr:WL1483_680"/>
<accession>A0A0S2SEJ2</accession>
<sequence>MSKLTDNLDANFQLFVEEVRESGQLWGLRYGEDWVVCQSAEFEDADVMPLWSNESDARLHCAEEWADYEPDAIDLEEFLDVWVNDLDEDEVLIGPNWNSDLEGAEVEPIELAKVLVEVDEA</sequence>
<dbReference type="EMBL" id="CP013067">
    <property type="protein sequence ID" value="ALP40099.1"/>
    <property type="molecule type" value="Genomic_DNA"/>
</dbReference>
<dbReference type="OrthoDB" id="5916942at2"/>
<dbReference type="Proteomes" id="UP000058114">
    <property type="component" value="Chromosome"/>
</dbReference>
<dbReference type="AlphaFoldDB" id="A0A0S2SEJ2"/>
<dbReference type="Pfam" id="PF11042">
    <property type="entry name" value="DUF2750"/>
    <property type="match status" value="1"/>
</dbReference>
<protein>
    <submittedName>
        <fullName evidence="2">DUF2750 domain-containing protein</fullName>
    </submittedName>
</protein>
<proteinExistence type="predicted"/>
<dbReference type="PATRIC" id="fig|652.5.peg.2739"/>
<dbReference type="RefSeq" id="WP_050665932.1">
    <property type="nucleotide sequence ID" value="NZ_CDDB01000039.1"/>
</dbReference>
<reference evidence="2 4" key="3">
    <citation type="submission" date="2021-09" db="EMBL/GenBank/DDBJ databases">
        <title>Aeromonas schubertii isolated from Asian sea bass.</title>
        <authorList>
            <person name="Pinpimai K."/>
        </authorList>
    </citation>
    <scope>NUCLEOTIDE SEQUENCE [LARGE SCALE GENOMIC DNA]</scope>
    <source>
        <strain evidence="2 4">CHULA2021a</strain>
    </source>
</reference>
<evidence type="ECO:0000313" key="3">
    <source>
        <dbReference type="Proteomes" id="UP000058114"/>
    </source>
</evidence>
<keyword evidence="4" id="KW-1185">Reference proteome</keyword>
<dbReference type="Proteomes" id="UP000774958">
    <property type="component" value="Unassembled WGS sequence"/>
</dbReference>
<reference evidence="3" key="1">
    <citation type="submission" date="2015-10" db="EMBL/GenBank/DDBJ databases">
        <title>Complete Genome Sequence of Aeromonas schubertii strain WL1483.</title>
        <authorList>
            <person name="Liu L."/>
        </authorList>
    </citation>
    <scope>NUCLEOTIDE SEQUENCE [LARGE SCALE GENOMIC DNA]</scope>
    <source>
        <strain evidence="3">WL1483</strain>
    </source>
</reference>
<dbReference type="EMBL" id="JAIRBT010000002">
    <property type="protein sequence ID" value="MBZ6064867.1"/>
    <property type="molecule type" value="Genomic_DNA"/>
</dbReference>